<sequence length="246" mass="26255">MNSLANKVSVIGFGTVVDRSEVTTTTPGNATSTNLHVTVQHYDYDNLAKEKIEFHATYIVPGNKILGKTFIQFVVGHEIVIDAHVHGYNEETNRWEFIVGGMAHPSNQAPTPLPTPAQSTPASNQSRRPGFKQIGGFCTPATSSGSPIASGSGSTPSTSGSSFRDDMSPIGKQDFHRGTLFTGTHTAQPPEHQLMSPPRHDPAEDGEVTEPAPSPRVGNSFGSKGPKRASELSILKEAGKRSKNLP</sequence>
<dbReference type="AlphaFoldDB" id="A0A5B0NYL8"/>
<dbReference type="EMBL" id="VDEP01000479">
    <property type="protein sequence ID" value="KAA1071204.1"/>
    <property type="molecule type" value="Genomic_DNA"/>
</dbReference>
<feature type="compositionally biased region" description="Polar residues" evidence="1">
    <location>
        <begin position="105"/>
        <end position="127"/>
    </location>
</feature>
<name>A0A5B0NYL8_PUCGR</name>
<organism evidence="3 4">
    <name type="scientific">Puccinia graminis f. sp. tritici</name>
    <dbReference type="NCBI Taxonomy" id="56615"/>
    <lineage>
        <taxon>Eukaryota</taxon>
        <taxon>Fungi</taxon>
        <taxon>Dikarya</taxon>
        <taxon>Basidiomycota</taxon>
        <taxon>Pucciniomycotina</taxon>
        <taxon>Pucciniomycetes</taxon>
        <taxon>Pucciniales</taxon>
        <taxon>Pucciniaceae</taxon>
        <taxon>Puccinia</taxon>
    </lineage>
</organism>
<keyword evidence="4" id="KW-1185">Reference proteome</keyword>
<accession>A0A5B0NYL8</accession>
<dbReference type="Proteomes" id="UP000325313">
    <property type="component" value="Unassembled WGS sequence"/>
</dbReference>
<dbReference type="Proteomes" id="UP000324748">
    <property type="component" value="Unassembled WGS sequence"/>
</dbReference>
<feature type="region of interest" description="Disordered" evidence="1">
    <location>
        <begin position="102"/>
        <end position="246"/>
    </location>
</feature>
<dbReference type="EMBL" id="VSWC01000079">
    <property type="protein sequence ID" value="KAA1094357.1"/>
    <property type="molecule type" value="Genomic_DNA"/>
</dbReference>
<comment type="caution">
    <text evidence="3">The sequence shown here is derived from an EMBL/GenBank/DDBJ whole genome shotgun (WGS) entry which is preliminary data.</text>
</comment>
<feature type="compositionally biased region" description="Basic and acidic residues" evidence="1">
    <location>
        <begin position="163"/>
        <end position="177"/>
    </location>
</feature>
<protein>
    <submittedName>
        <fullName evidence="3">Uncharacterized protein</fullName>
    </submittedName>
</protein>
<evidence type="ECO:0000256" key="1">
    <source>
        <dbReference type="SAM" id="MobiDB-lite"/>
    </source>
</evidence>
<evidence type="ECO:0000313" key="4">
    <source>
        <dbReference type="Proteomes" id="UP000324748"/>
    </source>
</evidence>
<evidence type="ECO:0000313" key="2">
    <source>
        <dbReference type="EMBL" id="KAA1071204.1"/>
    </source>
</evidence>
<evidence type="ECO:0000313" key="5">
    <source>
        <dbReference type="Proteomes" id="UP000325313"/>
    </source>
</evidence>
<reference evidence="4 5" key="1">
    <citation type="submission" date="2019-05" db="EMBL/GenBank/DDBJ databases">
        <title>Emergence of the Ug99 lineage of the wheat stem rust pathogen through somatic hybridization.</title>
        <authorList>
            <person name="Li F."/>
            <person name="Upadhyaya N.M."/>
            <person name="Sperschneider J."/>
            <person name="Matny O."/>
            <person name="Nguyen-Phuc H."/>
            <person name="Mago R."/>
            <person name="Raley C."/>
            <person name="Miller M.E."/>
            <person name="Silverstein K.A.T."/>
            <person name="Henningsen E."/>
            <person name="Hirsch C.D."/>
            <person name="Visser B."/>
            <person name="Pretorius Z.A."/>
            <person name="Steffenson B.J."/>
            <person name="Schwessinger B."/>
            <person name="Dodds P.N."/>
            <person name="Figueroa M."/>
        </authorList>
    </citation>
    <scope>NUCLEOTIDE SEQUENCE [LARGE SCALE GENOMIC DNA]</scope>
    <source>
        <strain evidence="3">21-0</strain>
        <strain evidence="2 5">Ug99</strain>
    </source>
</reference>
<evidence type="ECO:0000313" key="3">
    <source>
        <dbReference type="EMBL" id="KAA1094357.1"/>
    </source>
</evidence>
<gene>
    <name evidence="3" type="ORF">PGT21_018867</name>
    <name evidence="2" type="ORF">PGTUg99_016526</name>
</gene>
<feature type="compositionally biased region" description="Low complexity" evidence="1">
    <location>
        <begin position="139"/>
        <end position="162"/>
    </location>
</feature>
<proteinExistence type="predicted"/>